<dbReference type="InterPro" id="IPR038726">
    <property type="entry name" value="PDDEXK_AddAB-type"/>
</dbReference>
<dbReference type="AlphaFoldDB" id="A0A7V3ZV83"/>
<dbReference type="SUPFAM" id="SSF52980">
    <property type="entry name" value="Restriction endonuclease-like"/>
    <property type="match status" value="1"/>
</dbReference>
<dbReference type="EMBL" id="DTDR01000113">
    <property type="protein sequence ID" value="HGK63806.1"/>
    <property type="molecule type" value="Genomic_DNA"/>
</dbReference>
<evidence type="ECO:0000259" key="3">
    <source>
        <dbReference type="Pfam" id="PF21445"/>
    </source>
</evidence>
<dbReference type="InterPro" id="IPR011604">
    <property type="entry name" value="PDDEXK-like_dom_sf"/>
</dbReference>
<dbReference type="InterPro" id="IPR049035">
    <property type="entry name" value="ADDB_N"/>
</dbReference>
<keyword evidence="1" id="KW-0175">Coiled coil</keyword>
<dbReference type="Gene3D" id="3.90.320.10">
    <property type="match status" value="1"/>
</dbReference>
<evidence type="ECO:0000259" key="2">
    <source>
        <dbReference type="Pfam" id="PF12705"/>
    </source>
</evidence>
<feature type="domain" description="ATP-dependent helicase/deoxyribonuclease subunit B N-terminal" evidence="3">
    <location>
        <begin position="110"/>
        <end position="240"/>
    </location>
</feature>
<comment type="caution">
    <text evidence="4">The sequence shown here is derived from an EMBL/GenBank/DDBJ whole genome shotgun (WGS) entry which is preliminary data.</text>
</comment>
<accession>A0A7V3ZV83</accession>
<dbReference type="Pfam" id="PF21445">
    <property type="entry name" value="ADDB_N"/>
    <property type="match status" value="1"/>
</dbReference>
<evidence type="ECO:0000313" key="4">
    <source>
        <dbReference type="EMBL" id="HGK63806.1"/>
    </source>
</evidence>
<dbReference type="SUPFAM" id="SSF52540">
    <property type="entry name" value="P-loop containing nucleoside triphosphate hydrolases"/>
    <property type="match status" value="1"/>
</dbReference>
<name>A0A7V3ZV83_UNCW3</name>
<proteinExistence type="predicted"/>
<sequence>MKFLYQVQGSSEGVVKEVFKTLLNNYSERYDFSKIYHFGSTGLQNFFAQIIFTQLIREKSFIPPYFFTLKEFAIFILEREGLLKDYKIIDRSLKPVIILNLLKEKGKFTFGYSVILAEFISELKQYYYEKKIKDIFLKKMETFPKAYENLELAFKIKEEYEEYLKKNKFLDEEDCQFLANKIIKEKGLKIPYLVINGFIDFTNLEKDLISTLIKGSDNIFVITFLKESKNFDFFKSLADFSIIEYTKDFLSFEEMILTLPIHAYSTIEEELEGILKRIKLNHFKKKRDLSSVVLVTPNLQKYQPILERILQRLALPYGIFKTLRLKDLPPFSFLIEMLKTMDEDYPRLKTVLIFSLPYCEKFSPETKKYLNFLSKVARVIGGKNDWLYLKEALLKINNPKIKNLLTEGIIDEIMKDINDFFNLAEELKNNNYLNEFIFDLRKLLQKIEFLKKENYSEIVAAGLLKFYEILSRLEDFSIPLDFPQFIKVIDYHLTTTPIEIEKDFSGIKIIDLHDLVVWDFSFLKNWEFYLFGLVEEDIPGKYRPEPLIPEYLKKEFALPNSDLFLFRERSYLYSFLKTAYKNCYLSTHNFENENPVLLTPFLEGEKVKPEEITTILSNEELQILNGKKETSFFNIEKAKKPLENIATKENPLTITQLVKYLKCPYKFYLEEVIGLSLEEETSVIIEKWEWGRFVHLIMQKIYQEEKVPPVDGLEKIIKEKAEEFLEKEVSFEILPLWRDFFLKLLEKIIPQIVAVERYLRDSGFLPFKMEYSLQEEIINGIYLKGRIDRIDKKGNSVFIIDYKTGDKKPFTFYQMKQEKDLIQIVAYSFLWEKKFPDCKCEKLGIYYLPDVEIKTPKEEELKVMKEYLLAIVKKSVEQMRNGDFSVTEVEKNRCYTCNYYFLCEKEQL</sequence>
<reference evidence="4" key="1">
    <citation type="journal article" date="2020" name="mSystems">
        <title>Genome- and Community-Level Interaction Insights into Carbon Utilization and Element Cycling Functions of Hydrothermarchaeota in Hydrothermal Sediment.</title>
        <authorList>
            <person name="Zhou Z."/>
            <person name="Liu Y."/>
            <person name="Xu W."/>
            <person name="Pan J."/>
            <person name="Luo Z.H."/>
            <person name="Li M."/>
        </authorList>
    </citation>
    <scope>NUCLEOTIDE SEQUENCE [LARGE SCALE GENOMIC DNA]</scope>
    <source>
        <strain evidence="4">SpSt-697</strain>
    </source>
</reference>
<protein>
    <submittedName>
        <fullName evidence="4">PD-(D/E)XK nuclease family protein</fullName>
    </submittedName>
</protein>
<dbReference type="InterPro" id="IPR011335">
    <property type="entry name" value="Restrct_endonuc-II-like"/>
</dbReference>
<feature type="coiled-coil region" evidence="1">
    <location>
        <begin position="410"/>
        <end position="453"/>
    </location>
</feature>
<gene>
    <name evidence="4" type="ORF">ENU74_04355</name>
</gene>
<dbReference type="InterPro" id="IPR027417">
    <property type="entry name" value="P-loop_NTPase"/>
</dbReference>
<organism evidence="4">
    <name type="scientific">candidate division WOR-3 bacterium</name>
    <dbReference type="NCBI Taxonomy" id="2052148"/>
    <lineage>
        <taxon>Bacteria</taxon>
        <taxon>Bacteria division WOR-3</taxon>
    </lineage>
</organism>
<evidence type="ECO:0000256" key="1">
    <source>
        <dbReference type="SAM" id="Coils"/>
    </source>
</evidence>
<feature type="domain" description="PD-(D/E)XK endonuclease-like" evidence="2">
    <location>
        <begin position="652"/>
        <end position="903"/>
    </location>
</feature>
<dbReference type="Pfam" id="PF12705">
    <property type="entry name" value="PDDEXK_1"/>
    <property type="match status" value="1"/>
</dbReference>
<dbReference type="Gene3D" id="3.40.50.300">
    <property type="entry name" value="P-loop containing nucleotide triphosphate hydrolases"/>
    <property type="match status" value="1"/>
</dbReference>